<gene>
    <name evidence="1" type="ORF">ACFO8M_25480</name>
</gene>
<reference evidence="2" key="1">
    <citation type="journal article" date="2019" name="Int. J. Syst. Evol. Microbiol.">
        <title>The Global Catalogue of Microorganisms (GCM) 10K type strain sequencing project: providing services to taxonomists for standard genome sequencing and annotation.</title>
        <authorList>
            <consortium name="The Broad Institute Genomics Platform"/>
            <consortium name="The Broad Institute Genome Sequencing Center for Infectious Disease"/>
            <person name="Wu L."/>
            <person name="Ma J."/>
        </authorList>
    </citation>
    <scope>NUCLEOTIDE SEQUENCE [LARGE SCALE GENOMIC DNA]</scope>
    <source>
        <strain evidence="2">CGMCC 4.7396</strain>
    </source>
</reference>
<dbReference type="EMBL" id="JBHRWO010000021">
    <property type="protein sequence ID" value="MFC3495846.1"/>
    <property type="molecule type" value="Genomic_DNA"/>
</dbReference>
<proteinExistence type="predicted"/>
<accession>A0ABV7Q4U9</accession>
<evidence type="ECO:0000313" key="1">
    <source>
        <dbReference type="EMBL" id="MFC3495846.1"/>
    </source>
</evidence>
<keyword evidence="2" id="KW-1185">Reference proteome</keyword>
<dbReference type="RefSeq" id="WP_387980717.1">
    <property type="nucleotide sequence ID" value="NZ_JBHRWO010000021.1"/>
</dbReference>
<dbReference type="InterPro" id="IPR007710">
    <property type="entry name" value="Nucleoside_deoxyribTrfase"/>
</dbReference>
<protein>
    <submittedName>
        <fullName evidence="1">Nucleoside 2-deoxyribosyltransferase</fullName>
    </submittedName>
</protein>
<name>A0ABV7Q4U9_9ACTN</name>
<dbReference type="SUPFAM" id="SSF52309">
    <property type="entry name" value="N-(deoxy)ribosyltransferase-like"/>
    <property type="match status" value="1"/>
</dbReference>
<dbReference type="Gene3D" id="3.40.50.450">
    <property type="match status" value="1"/>
</dbReference>
<comment type="caution">
    <text evidence="1">The sequence shown here is derived from an EMBL/GenBank/DDBJ whole genome shotgun (WGS) entry which is preliminary data.</text>
</comment>
<dbReference type="Proteomes" id="UP001595712">
    <property type="component" value="Unassembled WGS sequence"/>
</dbReference>
<evidence type="ECO:0000313" key="2">
    <source>
        <dbReference type="Proteomes" id="UP001595712"/>
    </source>
</evidence>
<dbReference type="Pfam" id="PF05014">
    <property type="entry name" value="Nuc_deoxyrib_tr"/>
    <property type="match status" value="1"/>
</dbReference>
<sequence length="171" mass="18245">MDLSGLEILCGGPIKSLFSKTREFDPGMRELVLRAVEALRDRGAVVNSAHIAEGFGVPDLTSQAITVRDLSWCDSCDVYVALWPTGPDGLPYLSSGTAIELGWVASLGKPIVLAWDEQRASSYSHLQRGLDAVTAVEFADLRRVAQDAGVLADAVARVKAKGVPRAHSGAR</sequence>
<organism evidence="1 2">
    <name type="scientific">Glycomyces rhizosphaerae</name>
    <dbReference type="NCBI Taxonomy" id="2054422"/>
    <lineage>
        <taxon>Bacteria</taxon>
        <taxon>Bacillati</taxon>
        <taxon>Actinomycetota</taxon>
        <taxon>Actinomycetes</taxon>
        <taxon>Glycomycetales</taxon>
        <taxon>Glycomycetaceae</taxon>
        <taxon>Glycomyces</taxon>
    </lineage>
</organism>